<proteinExistence type="predicted"/>
<reference evidence="2 3" key="1">
    <citation type="submission" date="2017-04" db="EMBL/GenBank/DDBJ databases">
        <authorList>
            <person name="Afonso C.L."/>
            <person name="Miller P.J."/>
            <person name="Scott M.A."/>
            <person name="Spackman E."/>
            <person name="Goraichik I."/>
            <person name="Dimitrov K.M."/>
            <person name="Suarez D.L."/>
            <person name="Swayne D.E."/>
        </authorList>
    </citation>
    <scope>NUCLEOTIDE SEQUENCE [LARGE SCALE GENOMIC DNA]</scope>
    <source>
        <strain evidence="2 3">DSM 26133</strain>
    </source>
</reference>
<gene>
    <name evidence="2" type="ORF">SAMN04488029_2034</name>
</gene>
<dbReference type="Pfam" id="PF19647">
    <property type="entry name" value="Septknot"/>
    <property type="match status" value="1"/>
</dbReference>
<accession>A0A1W2GDZ5</accession>
<dbReference type="OrthoDB" id="884238at2"/>
<name>A0A1W2GDZ5_REIFA</name>
<evidence type="ECO:0000313" key="3">
    <source>
        <dbReference type="Proteomes" id="UP000192472"/>
    </source>
</evidence>
<evidence type="ECO:0000313" key="2">
    <source>
        <dbReference type="EMBL" id="SMD34486.1"/>
    </source>
</evidence>
<dbReference type="RefSeq" id="WP_084372711.1">
    <property type="nucleotide sequence ID" value="NZ_FWYF01000002.1"/>
</dbReference>
<protein>
    <recommendedName>
        <fullName evidence="1">7(1) septoil knot domain-containing protein</fullName>
    </recommendedName>
</protein>
<organism evidence="2 3">
    <name type="scientific">Reichenbachiella faecimaris</name>
    <dbReference type="NCBI Taxonomy" id="692418"/>
    <lineage>
        <taxon>Bacteria</taxon>
        <taxon>Pseudomonadati</taxon>
        <taxon>Bacteroidota</taxon>
        <taxon>Cytophagia</taxon>
        <taxon>Cytophagales</taxon>
        <taxon>Reichenbachiellaceae</taxon>
        <taxon>Reichenbachiella</taxon>
    </lineage>
</organism>
<dbReference type="Proteomes" id="UP000192472">
    <property type="component" value="Unassembled WGS sequence"/>
</dbReference>
<feature type="domain" description="7(1) septoil knot" evidence="1">
    <location>
        <begin position="26"/>
        <end position="111"/>
    </location>
</feature>
<evidence type="ECO:0000259" key="1">
    <source>
        <dbReference type="Pfam" id="PF19647"/>
    </source>
</evidence>
<dbReference type="STRING" id="692418.SAMN04488029_2034"/>
<keyword evidence="3" id="KW-1185">Reference proteome</keyword>
<dbReference type="InterPro" id="IPR046148">
    <property type="entry name" value="Septknot"/>
</dbReference>
<dbReference type="EMBL" id="FWYF01000002">
    <property type="protein sequence ID" value="SMD34486.1"/>
    <property type="molecule type" value="Genomic_DNA"/>
</dbReference>
<dbReference type="AlphaFoldDB" id="A0A1W2GDZ5"/>
<sequence length="112" mass="13214">MISFILTLLIWSWSDSNTSSTQIDPCEIYGKVYIESNPRFAHFRVYEDDSEAFADIIIFEEQNSLYADEVGHWSFVDDRDFADVYIYFEKDRNMADFAVYYTEYASFAGCNR</sequence>